<dbReference type="Gene3D" id="3.40.50.300">
    <property type="entry name" value="P-loop containing nucleotide triphosphate hydrolases"/>
    <property type="match status" value="1"/>
</dbReference>
<feature type="domain" description="DNA mismatch repair proteins mutS family" evidence="4">
    <location>
        <begin position="258"/>
        <end position="439"/>
    </location>
</feature>
<dbReference type="InterPro" id="IPR000432">
    <property type="entry name" value="DNA_mismatch_repair_MutS_C"/>
</dbReference>
<dbReference type="PANTHER" id="PTHR11361">
    <property type="entry name" value="DNA MISMATCH REPAIR PROTEIN MUTS FAMILY MEMBER"/>
    <property type="match status" value="1"/>
</dbReference>
<keyword evidence="6" id="KW-1185">Reference proteome</keyword>
<evidence type="ECO:0000256" key="2">
    <source>
        <dbReference type="ARBA" id="ARBA00022840"/>
    </source>
</evidence>
<sequence>MQPVDIQTLHELQILSKNSKERSILNFFDQTKTQGGQDALKRLIGIPKKSVEEILSFQQLLNFVHENLDNWELNVSRAYIAAAESYYASNISYTMSQDVFKHWVDTFLYSWRHPAEFYFVQSGLTATLLLVRGMRDMLFKFDDADIPKELQDDFSFLREFLLSSSINSFVKTKGNHLSLTSVFYRDYYFRVTNKNLFRRLLDTCYKFDAYASVAKTRKSHHLVFPRFIENKTIFKADQIWHPLISNAISNSFEMGNQQTLCLLTGANTSGKTTFLKTCGAIVYLAHLGWPVPAENLSLSFSDRLFTSIHLSDNLELGYSHFYNEIMRIKSIAEALHSGDRCFVIIDELFRGTNQEDAFHCSKIVVDGFSIRTDSTFLVSTHLYELLGNFADCPSVSFRCFRTIITASDFKNTYQIEEGIASEKIGQLILNKVGIPELLKIAVS</sequence>
<dbReference type="Proteomes" id="UP000199532">
    <property type="component" value="Unassembled WGS sequence"/>
</dbReference>
<organism evidence="5 6">
    <name type="scientific">Dyadobacter koreensis</name>
    <dbReference type="NCBI Taxonomy" id="408657"/>
    <lineage>
        <taxon>Bacteria</taxon>
        <taxon>Pseudomonadati</taxon>
        <taxon>Bacteroidota</taxon>
        <taxon>Cytophagia</taxon>
        <taxon>Cytophagales</taxon>
        <taxon>Spirosomataceae</taxon>
        <taxon>Dyadobacter</taxon>
    </lineage>
</organism>
<gene>
    <name evidence="5" type="ORF">SAMN04487995_3172</name>
</gene>
<keyword evidence="3" id="KW-0238">DNA-binding</keyword>
<dbReference type="GO" id="GO:0005524">
    <property type="term" value="F:ATP binding"/>
    <property type="evidence" value="ECO:0007669"/>
    <property type="project" value="UniProtKB-KW"/>
</dbReference>
<dbReference type="AlphaFoldDB" id="A0A1H6W9C8"/>
<keyword evidence="1" id="KW-0547">Nucleotide-binding</keyword>
<evidence type="ECO:0000313" key="5">
    <source>
        <dbReference type="EMBL" id="SEJ09132.1"/>
    </source>
</evidence>
<dbReference type="InterPro" id="IPR045076">
    <property type="entry name" value="MutS"/>
</dbReference>
<dbReference type="EMBL" id="FNXY01000005">
    <property type="protein sequence ID" value="SEJ09132.1"/>
    <property type="molecule type" value="Genomic_DNA"/>
</dbReference>
<accession>A0A1H6W9C8</accession>
<name>A0A1H6W9C8_9BACT</name>
<dbReference type="Gene3D" id="1.10.1420.10">
    <property type="match status" value="1"/>
</dbReference>
<dbReference type="GO" id="GO:0030983">
    <property type="term" value="F:mismatched DNA binding"/>
    <property type="evidence" value="ECO:0007669"/>
    <property type="project" value="InterPro"/>
</dbReference>
<reference evidence="5 6" key="1">
    <citation type="submission" date="2016-10" db="EMBL/GenBank/DDBJ databases">
        <authorList>
            <person name="de Groot N.N."/>
        </authorList>
    </citation>
    <scope>NUCLEOTIDE SEQUENCE [LARGE SCALE GENOMIC DNA]</scope>
    <source>
        <strain evidence="5 6">DSM 19938</strain>
    </source>
</reference>
<keyword evidence="2" id="KW-0067">ATP-binding</keyword>
<evidence type="ECO:0000259" key="4">
    <source>
        <dbReference type="SMART" id="SM00534"/>
    </source>
</evidence>
<dbReference type="STRING" id="408657.SAMN04487995_3172"/>
<dbReference type="InterPro" id="IPR027417">
    <property type="entry name" value="P-loop_NTPase"/>
</dbReference>
<evidence type="ECO:0000256" key="1">
    <source>
        <dbReference type="ARBA" id="ARBA00022741"/>
    </source>
</evidence>
<dbReference type="GO" id="GO:0006298">
    <property type="term" value="P:mismatch repair"/>
    <property type="evidence" value="ECO:0007669"/>
    <property type="project" value="InterPro"/>
</dbReference>
<protein>
    <submittedName>
        <fullName evidence="5">MutS domain V</fullName>
    </submittedName>
</protein>
<evidence type="ECO:0000256" key="3">
    <source>
        <dbReference type="ARBA" id="ARBA00023125"/>
    </source>
</evidence>
<dbReference type="RefSeq" id="WP_090336662.1">
    <property type="nucleotide sequence ID" value="NZ_FNXY01000005.1"/>
</dbReference>
<dbReference type="SMART" id="SM00534">
    <property type="entry name" value="MUTSac"/>
    <property type="match status" value="1"/>
</dbReference>
<dbReference type="GO" id="GO:0140664">
    <property type="term" value="F:ATP-dependent DNA damage sensor activity"/>
    <property type="evidence" value="ECO:0007669"/>
    <property type="project" value="InterPro"/>
</dbReference>
<dbReference type="PANTHER" id="PTHR11361:SF99">
    <property type="entry name" value="DNA MISMATCH REPAIR PROTEIN"/>
    <property type="match status" value="1"/>
</dbReference>
<dbReference type="Pfam" id="PF00488">
    <property type="entry name" value="MutS_V"/>
    <property type="match status" value="1"/>
</dbReference>
<dbReference type="SUPFAM" id="SSF48334">
    <property type="entry name" value="DNA repair protein MutS, domain III"/>
    <property type="match status" value="1"/>
</dbReference>
<dbReference type="SUPFAM" id="SSF52540">
    <property type="entry name" value="P-loop containing nucleoside triphosphate hydrolases"/>
    <property type="match status" value="1"/>
</dbReference>
<dbReference type="InterPro" id="IPR036187">
    <property type="entry name" value="DNA_mismatch_repair_MutS_sf"/>
</dbReference>
<dbReference type="OrthoDB" id="9802448at2"/>
<proteinExistence type="predicted"/>
<evidence type="ECO:0000313" key="6">
    <source>
        <dbReference type="Proteomes" id="UP000199532"/>
    </source>
</evidence>